<dbReference type="EMBL" id="JBHTIM010000001">
    <property type="protein sequence ID" value="MFD0779865.1"/>
    <property type="molecule type" value="Genomic_DNA"/>
</dbReference>
<evidence type="ECO:0000256" key="1">
    <source>
        <dbReference type="ARBA" id="ARBA00022801"/>
    </source>
</evidence>
<dbReference type="GO" id="GO:0016787">
    <property type="term" value="F:hydrolase activity"/>
    <property type="evidence" value="ECO:0007669"/>
    <property type="project" value="UniProtKB-KW"/>
</dbReference>
<dbReference type="InterPro" id="IPR036526">
    <property type="entry name" value="C-N_Hydrolase_sf"/>
</dbReference>
<dbReference type="PANTHER" id="PTHR43674">
    <property type="entry name" value="NITRILASE C965.09-RELATED"/>
    <property type="match status" value="1"/>
</dbReference>
<proteinExistence type="predicted"/>
<evidence type="ECO:0000259" key="2">
    <source>
        <dbReference type="PROSITE" id="PS50263"/>
    </source>
</evidence>
<dbReference type="RefSeq" id="WP_378751368.1">
    <property type="nucleotide sequence ID" value="NZ_JBHSSV010000005.1"/>
</dbReference>
<dbReference type="PROSITE" id="PS50263">
    <property type="entry name" value="CN_HYDROLASE"/>
    <property type="match status" value="1"/>
</dbReference>
<dbReference type="Proteomes" id="UP001597042">
    <property type="component" value="Unassembled WGS sequence"/>
</dbReference>
<dbReference type="Pfam" id="PF00795">
    <property type="entry name" value="CN_hydrolase"/>
    <property type="match status" value="1"/>
</dbReference>
<keyword evidence="1 3" id="KW-0378">Hydrolase</keyword>
<dbReference type="InterPro" id="IPR003010">
    <property type="entry name" value="C-N_Hydrolase"/>
</dbReference>
<evidence type="ECO:0000313" key="3">
    <source>
        <dbReference type="EMBL" id="MFD0779865.1"/>
    </source>
</evidence>
<feature type="domain" description="CN hydrolase" evidence="2">
    <location>
        <begin position="4"/>
        <end position="260"/>
    </location>
</feature>
<name>A0ABW2ZMX3_9MICO</name>
<evidence type="ECO:0000313" key="4">
    <source>
        <dbReference type="Proteomes" id="UP001597042"/>
    </source>
</evidence>
<keyword evidence="4" id="KW-1185">Reference proteome</keyword>
<accession>A0ABW2ZMX3</accession>
<dbReference type="PANTHER" id="PTHR43674:SF2">
    <property type="entry name" value="BETA-UREIDOPROPIONASE"/>
    <property type="match status" value="1"/>
</dbReference>
<dbReference type="Gene3D" id="3.60.110.10">
    <property type="entry name" value="Carbon-nitrogen hydrolase"/>
    <property type="match status" value="1"/>
</dbReference>
<reference evidence="4" key="1">
    <citation type="journal article" date="2019" name="Int. J. Syst. Evol. Microbiol.">
        <title>The Global Catalogue of Microorganisms (GCM) 10K type strain sequencing project: providing services to taxonomists for standard genome sequencing and annotation.</title>
        <authorList>
            <consortium name="The Broad Institute Genomics Platform"/>
            <consortium name="The Broad Institute Genome Sequencing Center for Infectious Disease"/>
            <person name="Wu L."/>
            <person name="Ma J."/>
        </authorList>
    </citation>
    <scope>NUCLEOTIDE SEQUENCE [LARGE SCALE GENOMIC DNA]</scope>
    <source>
        <strain evidence="4">CCUG 50754</strain>
    </source>
</reference>
<dbReference type="InterPro" id="IPR050345">
    <property type="entry name" value="Aliph_Amidase/BUP"/>
</dbReference>
<dbReference type="SUPFAM" id="SSF56317">
    <property type="entry name" value="Carbon-nitrogen hydrolase"/>
    <property type="match status" value="1"/>
</dbReference>
<protein>
    <submittedName>
        <fullName evidence="3">Carbon-nitrogen hydrolase family protein</fullName>
    </submittedName>
</protein>
<sequence>MTTITIGLAQFTAVSDGDENRRTALALVERAIDAGADLVLPHELVATQYFPAFPIDDSYFDLAEPIDGPTVTVFQELARRRRAAVLVPWFERAGSGRYFNTAVFVDEHGEIRGRWRKVHIPRVQVPAGEANIEVDEKYYFEEGHEPYGLVDWKGLQIGVLICHDRHFPEAARALALQGADLLLVPSTSRGIPGSADPVATWRTELGAMAIQNCLFVAATNRTGREAQQVFMGASLVVHPAGDEVVRMGAEPGVEVIEIDPFAAERVRRARGFFRDRRPELYASIVELDATTAGGVR</sequence>
<gene>
    <name evidence="3" type="ORF">ACFQZV_00955</name>
</gene>
<comment type="caution">
    <text evidence="3">The sequence shown here is derived from an EMBL/GenBank/DDBJ whole genome shotgun (WGS) entry which is preliminary data.</text>
</comment>
<organism evidence="3 4">
    <name type="scientific">Microbacterium koreense</name>
    <dbReference type="NCBI Taxonomy" id="323761"/>
    <lineage>
        <taxon>Bacteria</taxon>
        <taxon>Bacillati</taxon>
        <taxon>Actinomycetota</taxon>
        <taxon>Actinomycetes</taxon>
        <taxon>Micrococcales</taxon>
        <taxon>Microbacteriaceae</taxon>
        <taxon>Microbacterium</taxon>
    </lineage>
</organism>